<dbReference type="AlphaFoldDB" id="A0A5C7AZX9"/>
<sequence>MNIIEKYDKPFQYGALALNLVMAYQFFMLWYQPTPNDIEKISSYITLMLFEFVLVHSGIFMAVMPKKLSLFIFVPFYGIFALAFNSFSKDNTILILYCFVILNRMRFAFSNVPLQIKARVIFNAISSMGIYFVLIFVVLILQSSIPFLGLTPAFLNETNFLKNIDATGEFIEKPHVTMCFGFLYYIGLSLVEVYFLRKKPPEKTIKKFETLKNIKSYKVFKNKERIR</sequence>
<dbReference type="EMBL" id="VOSC01000012">
    <property type="protein sequence ID" value="TXE13059.1"/>
    <property type="molecule type" value="Genomic_DNA"/>
</dbReference>
<evidence type="ECO:0000313" key="2">
    <source>
        <dbReference type="EMBL" id="TXE13059.1"/>
    </source>
</evidence>
<organism evidence="2 3">
    <name type="scientific">Seonamhaeicola algicola</name>
    <dbReference type="NCBI Taxonomy" id="1719036"/>
    <lineage>
        <taxon>Bacteria</taxon>
        <taxon>Pseudomonadati</taxon>
        <taxon>Bacteroidota</taxon>
        <taxon>Flavobacteriia</taxon>
        <taxon>Flavobacteriales</taxon>
        <taxon>Flavobacteriaceae</taxon>
    </lineage>
</organism>
<evidence type="ECO:0000256" key="1">
    <source>
        <dbReference type="SAM" id="Phobius"/>
    </source>
</evidence>
<dbReference type="OrthoDB" id="6464693at2"/>
<keyword evidence="1" id="KW-0812">Transmembrane</keyword>
<keyword evidence="1" id="KW-1133">Transmembrane helix</keyword>
<feature type="transmembrane region" description="Helical" evidence="1">
    <location>
        <begin position="93"/>
        <end position="109"/>
    </location>
</feature>
<evidence type="ECO:0000313" key="3">
    <source>
        <dbReference type="Proteomes" id="UP000321790"/>
    </source>
</evidence>
<keyword evidence="3" id="KW-1185">Reference proteome</keyword>
<dbReference type="Proteomes" id="UP000321790">
    <property type="component" value="Unassembled WGS sequence"/>
</dbReference>
<feature type="transmembrane region" description="Helical" evidence="1">
    <location>
        <begin position="130"/>
        <end position="155"/>
    </location>
</feature>
<feature type="transmembrane region" description="Helical" evidence="1">
    <location>
        <begin position="12"/>
        <end position="31"/>
    </location>
</feature>
<keyword evidence="1" id="KW-0472">Membrane</keyword>
<name>A0A5C7AZX9_9FLAO</name>
<feature type="transmembrane region" description="Helical" evidence="1">
    <location>
        <begin position="43"/>
        <end position="63"/>
    </location>
</feature>
<feature type="transmembrane region" description="Helical" evidence="1">
    <location>
        <begin position="175"/>
        <end position="196"/>
    </location>
</feature>
<feature type="transmembrane region" description="Helical" evidence="1">
    <location>
        <begin position="70"/>
        <end position="87"/>
    </location>
</feature>
<comment type="caution">
    <text evidence="2">The sequence shown here is derived from an EMBL/GenBank/DDBJ whole genome shotgun (WGS) entry which is preliminary data.</text>
</comment>
<dbReference type="RefSeq" id="WP_147132131.1">
    <property type="nucleotide sequence ID" value="NZ_VOSC01000012.1"/>
</dbReference>
<gene>
    <name evidence="2" type="ORF">FUA26_04495</name>
</gene>
<accession>A0A5C7AZX9</accession>
<reference evidence="3" key="1">
    <citation type="submission" date="2019-08" db="EMBL/GenBank/DDBJ databases">
        <title>Seonamhaeicola sediminis sp. nov., isolated from marine sediment.</title>
        <authorList>
            <person name="Cao W.R."/>
        </authorList>
    </citation>
    <scope>NUCLEOTIDE SEQUENCE [LARGE SCALE GENOMIC DNA]</scope>
    <source>
        <strain evidence="3">Gy8</strain>
    </source>
</reference>
<proteinExistence type="predicted"/>
<protein>
    <submittedName>
        <fullName evidence="2">Uncharacterized protein</fullName>
    </submittedName>
</protein>